<dbReference type="SUPFAM" id="SSF52172">
    <property type="entry name" value="CheY-like"/>
    <property type="match status" value="1"/>
</dbReference>
<dbReference type="InterPro" id="IPR001789">
    <property type="entry name" value="Sig_transdc_resp-reg_receiver"/>
</dbReference>
<keyword evidence="7" id="KW-1185">Reference proteome</keyword>
<evidence type="ECO:0000256" key="1">
    <source>
        <dbReference type="ARBA" id="ARBA00022553"/>
    </source>
</evidence>
<dbReference type="GO" id="GO:0006355">
    <property type="term" value="P:regulation of DNA-templated transcription"/>
    <property type="evidence" value="ECO:0007669"/>
    <property type="project" value="InterPro"/>
</dbReference>
<dbReference type="AlphaFoldDB" id="A0A0F4PME6"/>
<dbReference type="SUPFAM" id="SSF46894">
    <property type="entry name" value="C-terminal effector domain of the bipartite response regulators"/>
    <property type="match status" value="1"/>
</dbReference>
<evidence type="ECO:0000256" key="2">
    <source>
        <dbReference type="ARBA" id="ARBA00023125"/>
    </source>
</evidence>
<accession>A0A0F4PME6</accession>
<dbReference type="GO" id="GO:0003677">
    <property type="term" value="F:DNA binding"/>
    <property type="evidence" value="ECO:0007669"/>
    <property type="project" value="UniProtKB-KW"/>
</dbReference>
<dbReference type="PRINTS" id="PR00038">
    <property type="entry name" value="HTHLUXR"/>
</dbReference>
<dbReference type="eggNOG" id="COG2197">
    <property type="taxonomic scope" value="Bacteria"/>
</dbReference>
<organism evidence="6 7">
    <name type="scientific">Pseudoalteromonas ruthenica</name>
    <dbReference type="NCBI Taxonomy" id="151081"/>
    <lineage>
        <taxon>Bacteria</taxon>
        <taxon>Pseudomonadati</taxon>
        <taxon>Pseudomonadota</taxon>
        <taxon>Gammaproteobacteria</taxon>
        <taxon>Alteromonadales</taxon>
        <taxon>Pseudoalteromonadaceae</taxon>
        <taxon>Pseudoalteromonas</taxon>
    </lineage>
</organism>
<dbReference type="PROSITE" id="PS50043">
    <property type="entry name" value="HTH_LUXR_2"/>
    <property type="match status" value="1"/>
</dbReference>
<evidence type="ECO:0000313" key="7">
    <source>
        <dbReference type="Proteomes" id="UP000033664"/>
    </source>
</evidence>
<evidence type="ECO:0000259" key="5">
    <source>
        <dbReference type="PROSITE" id="PS50110"/>
    </source>
</evidence>
<dbReference type="RefSeq" id="WP_045979679.1">
    <property type="nucleotide sequence ID" value="NZ_JXXY01000010.1"/>
</dbReference>
<dbReference type="CDD" id="cd06170">
    <property type="entry name" value="LuxR_C_like"/>
    <property type="match status" value="1"/>
</dbReference>
<dbReference type="PROSITE" id="PS50110">
    <property type="entry name" value="RESPONSE_REGULATORY"/>
    <property type="match status" value="1"/>
</dbReference>
<dbReference type="PANTHER" id="PTHR43214:SF43">
    <property type="entry name" value="TWO-COMPONENT RESPONSE REGULATOR"/>
    <property type="match status" value="1"/>
</dbReference>
<dbReference type="GO" id="GO:0000160">
    <property type="term" value="P:phosphorelay signal transduction system"/>
    <property type="evidence" value="ECO:0007669"/>
    <property type="project" value="InterPro"/>
</dbReference>
<dbReference type="PATRIC" id="fig|151081.8.peg.2344"/>
<dbReference type="InterPro" id="IPR000792">
    <property type="entry name" value="Tscrpt_reg_LuxR_C"/>
</dbReference>
<dbReference type="InterPro" id="IPR011006">
    <property type="entry name" value="CheY-like_superfamily"/>
</dbReference>
<feature type="domain" description="HTH luxR-type" evidence="4">
    <location>
        <begin position="146"/>
        <end position="211"/>
    </location>
</feature>
<gene>
    <name evidence="6" type="ORF">TW72_12560</name>
</gene>
<dbReference type="CDD" id="cd17535">
    <property type="entry name" value="REC_NarL-like"/>
    <property type="match status" value="1"/>
</dbReference>
<dbReference type="InterPro" id="IPR039420">
    <property type="entry name" value="WalR-like"/>
</dbReference>
<protein>
    <recommendedName>
        <fullName evidence="8">DNA-binding response regulator</fullName>
    </recommendedName>
</protein>
<dbReference type="PANTHER" id="PTHR43214">
    <property type="entry name" value="TWO-COMPONENT RESPONSE REGULATOR"/>
    <property type="match status" value="1"/>
</dbReference>
<keyword evidence="1 3" id="KW-0597">Phosphoprotein</keyword>
<dbReference type="Pfam" id="PF00072">
    <property type="entry name" value="Response_reg"/>
    <property type="match status" value="1"/>
</dbReference>
<evidence type="ECO:0000256" key="3">
    <source>
        <dbReference type="PROSITE-ProRule" id="PRU00169"/>
    </source>
</evidence>
<name>A0A0F4PME6_9GAMM</name>
<comment type="caution">
    <text evidence="6">The sequence shown here is derived from an EMBL/GenBank/DDBJ whole genome shotgun (WGS) entry which is preliminary data.</text>
</comment>
<dbReference type="Gene3D" id="3.40.50.2300">
    <property type="match status" value="1"/>
</dbReference>
<dbReference type="Proteomes" id="UP000033664">
    <property type="component" value="Unassembled WGS sequence"/>
</dbReference>
<dbReference type="EMBL" id="JXXZ01000010">
    <property type="protein sequence ID" value="KJY98556.1"/>
    <property type="molecule type" value="Genomic_DNA"/>
</dbReference>
<dbReference type="Pfam" id="PF00196">
    <property type="entry name" value="GerE"/>
    <property type="match status" value="1"/>
</dbReference>
<keyword evidence="2" id="KW-0238">DNA-binding</keyword>
<sequence length="221" mass="23836">MQTTAIKVHLVDDQHLVRAGLASLLALDKRIQVSGESVDGQAFLECYQQGNVDADVILLDVRMPRLDGIGVLQALAKYHAPPCLILTTFNDSDILFRAIEHNAKGFMLKDASLEELVAGIIALSQGGSVLQQALKEAVMAKQRSVVTPQVQGLTAREQQILQLICAGYANKEIAAKLHKAPGTIRNAVSTILAKLEVRDRTQATIKAIELGLYCAANTPSD</sequence>
<evidence type="ECO:0000313" key="6">
    <source>
        <dbReference type="EMBL" id="KJY98556.1"/>
    </source>
</evidence>
<reference evidence="6 7" key="1">
    <citation type="journal article" date="2015" name="BMC Genomics">
        <title>Genome mining reveals unlocked bioactive potential of marine Gram-negative bacteria.</title>
        <authorList>
            <person name="Machado H."/>
            <person name="Sonnenschein E.C."/>
            <person name="Melchiorsen J."/>
            <person name="Gram L."/>
        </authorList>
    </citation>
    <scope>NUCLEOTIDE SEQUENCE [LARGE SCALE GENOMIC DNA]</scope>
    <source>
        <strain evidence="6 7">S3137</strain>
    </source>
</reference>
<evidence type="ECO:0008006" key="8">
    <source>
        <dbReference type="Google" id="ProtNLM"/>
    </source>
</evidence>
<dbReference type="InterPro" id="IPR016032">
    <property type="entry name" value="Sig_transdc_resp-reg_C-effctor"/>
</dbReference>
<proteinExistence type="predicted"/>
<dbReference type="SMART" id="SM00448">
    <property type="entry name" value="REC"/>
    <property type="match status" value="1"/>
</dbReference>
<feature type="domain" description="Response regulatory" evidence="5">
    <location>
        <begin position="7"/>
        <end position="124"/>
    </location>
</feature>
<evidence type="ECO:0000259" key="4">
    <source>
        <dbReference type="PROSITE" id="PS50043"/>
    </source>
</evidence>
<dbReference type="InterPro" id="IPR058245">
    <property type="entry name" value="NreC/VraR/RcsB-like_REC"/>
</dbReference>
<dbReference type="OrthoDB" id="9796655at2"/>
<dbReference type="GeneID" id="58229324"/>
<dbReference type="SMART" id="SM00421">
    <property type="entry name" value="HTH_LUXR"/>
    <property type="match status" value="1"/>
</dbReference>
<feature type="modified residue" description="4-aspartylphosphate" evidence="3">
    <location>
        <position position="60"/>
    </location>
</feature>